<accession>A0A7Y6MFL4</accession>
<protein>
    <recommendedName>
        <fullName evidence="4">DUF4158 domain-containing protein</fullName>
    </recommendedName>
</protein>
<evidence type="ECO:0000313" key="2">
    <source>
        <dbReference type="EMBL" id="NUW46848.1"/>
    </source>
</evidence>
<evidence type="ECO:0000256" key="1">
    <source>
        <dbReference type="SAM" id="MobiDB-lite"/>
    </source>
</evidence>
<proteinExistence type="predicted"/>
<name>A0A7Y6MFL4_9ACTN</name>
<sequence>MRREWEIEDLIECWKLDEEEFALLANESGATRLGFGLVRKVFELESRFPRREDIPRPAVSQVGDGGAVAVPGGRRALAPQVGERGADLGVGDVGERPVAAEPRDGAVDGRGVGAVGVGVGGARGGEEGVGGCGEGDVPAP</sequence>
<keyword evidence="3" id="KW-1185">Reference proteome</keyword>
<dbReference type="AlphaFoldDB" id="A0A7Y6MFL4"/>
<feature type="region of interest" description="Disordered" evidence="1">
    <location>
        <begin position="80"/>
        <end position="140"/>
    </location>
</feature>
<gene>
    <name evidence="2" type="ORF">HT134_43105</name>
</gene>
<reference evidence="2 3" key="1">
    <citation type="submission" date="2020-06" db="EMBL/GenBank/DDBJ databases">
        <authorList>
            <person name="Chanama M."/>
        </authorList>
    </citation>
    <scope>NUCLEOTIDE SEQUENCE [LARGE SCALE GENOMIC DNA]</scope>
    <source>
        <strain evidence="2 3">TBRC6557</strain>
    </source>
</reference>
<dbReference type="RefSeq" id="WP_175606299.1">
    <property type="nucleotide sequence ID" value="NZ_JABWGO010000021.1"/>
</dbReference>
<organism evidence="2 3">
    <name type="scientific">Nonomuraea rhodomycinica</name>
    <dbReference type="NCBI Taxonomy" id="1712872"/>
    <lineage>
        <taxon>Bacteria</taxon>
        <taxon>Bacillati</taxon>
        <taxon>Actinomycetota</taxon>
        <taxon>Actinomycetes</taxon>
        <taxon>Streptosporangiales</taxon>
        <taxon>Streptosporangiaceae</taxon>
        <taxon>Nonomuraea</taxon>
    </lineage>
</organism>
<feature type="compositionally biased region" description="Gly residues" evidence="1">
    <location>
        <begin position="108"/>
        <end position="134"/>
    </location>
</feature>
<evidence type="ECO:0000313" key="3">
    <source>
        <dbReference type="Proteomes" id="UP000546126"/>
    </source>
</evidence>
<evidence type="ECO:0008006" key="4">
    <source>
        <dbReference type="Google" id="ProtNLM"/>
    </source>
</evidence>
<dbReference type="Proteomes" id="UP000546126">
    <property type="component" value="Unassembled WGS sequence"/>
</dbReference>
<dbReference type="EMBL" id="JABWGO010000021">
    <property type="protein sequence ID" value="NUW46848.1"/>
    <property type="molecule type" value="Genomic_DNA"/>
</dbReference>
<comment type="caution">
    <text evidence="2">The sequence shown here is derived from an EMBL/GenBank/DDBJ whole genome shotgun (WGS) entry which is preliminary data.</text>
</comment>